<dbReference type="PROSITE" id="PS51294">
    <property type="entry name" value="HTH_MYB"/>
    <property type="match status" value="1"/>
</dbReference>
<dbReference type="GO" id="GO:0019185">
    <property type="term" value="C:snRNA-activating protein complex"/>
    <property type="evidence" value="ECO:0007669"/>
    <property type="project" value="TreeGrafter"/>
</dbReference>
<accession>A0A915D9W3</accession>
<keyword evidence="2" id="KW-0805">Transcription regulation</keyword>
<evidence type="ECO:0000259" key="6">
    <source>
        <dbReference type="PROSITE" id="PS50090"/>
    </source>
</evidence>
<dbReference type="AlphaFoldDB" id="A0A915D9W3"/>
<dbReference type="PROSITE" id="PS50090">
    <property type="entry name" value="MYB_LIKE"/>
    <property type="match status" value="1"/>
</dbReference>
<organism evidence="8 9">
    <name type="scientific">Ditylenchus dipsaci</name>
    <dbReference type="NCBI Taxonomy" id="166011"/>
    <lineage>
        <taxon>Eukaryota</taxon>
        <taxon>Metazoa</taxon>
        <taxon>Ecdysozoa</taxon>
        <taxon>Nematoda</taxon>
        <taxon>Chromadorea</taxon>
        <taxon>Rhabditida</taxon>
        <taxon>Tylenchina</taxon>
        <taxon>Tylenchomorpha</taxon>
        <taxon>Sphaerularioidea</taxon>
        <taxon>Anguinidae</taxon>
        <taxon>Anguininae</taxon>
        <taxon>Ditylenchus</taxon>
    </lineage>
</organism>
<evidence type="ECO:0000313" key="9">
    <source>
        <dbReference type="WBParaSite" id="jg1695.2"/>
    </source>
</evidence>
<dbReference type="Gene3D" id="1.10.10.60">
    <property type="entry name" value="Homeodomain-like"/>
    <property type="match status" value="2"/>
</dbReference>
<evidence type="ECO:0000259" key="7">
    <source>
        <dbReference type="PROSITE" id="PS51294"/>
    </source>
</evidence>
<evidence type="ECO:0000256" key="2">
    <source>
        <dbReference type="ARBA" id="ARBA00023015"/>
    </source>
</evidence>
<protein>
    <submittedName>
        <fullName evidence="9">snRNA-activating protein complex subunit 4</fullName>
    </submittedName>
</protein>
<keyword evidence="8" id="KW-1185">Reference proteome</keyword>
<dbReference type="InterPro" id="IPR009057">
    <property type="entry name" value="Homeodomain-like_sf"/>
</dbReference>
<dbReference type="Proteomes" id="UP000887574">
    <property type="component" value="Unplaced"/>
</dbReference>
<evidence type="ECO:0000256" key="4">
    <source>
        <dbReference type="ARBA" id="ARBA00023163"/>
    </source>
</evidence>
<evidence type="ECO:0000256" key="1">
    <source>
        <dbReference type="ARBA" id="ARBA00004123"/>
    </source>
</evidence>
<dbReference type="GO" id="GO:0042796">
    <property type="term" value="P:snRNA transcription by RNA polymerase III"/>
    <property type="evidence" value="ECO:0007669"/>
    <property type="project" value="TreeGrafter"/>
</dbReference>
<reference evidence="9" key="1">
    <citation type="submission" date="2022-11" db="UniProtKB">
        <authorList>
            <consortium name="WormBaseParasite"/>
        </authorList>
    </citation>
    <scope>IDENTIFICATION</scope>
</reference>
<evidence type="ECO:0000313" key="8">
    <source>
        <dbReference type="Proteomes" id="UP000887574"/>
    </source>
</evidence>
<dbReference type="SMART" id="SM00717">
    <property type="entry name" value="SANT"/>
    <property type="match status" value="4"/>
</dbReference>
<dbReference type="InterPro" id="IPR051575">
    <property type="entry name" value="Myb-like_DNA-bd"/>
</dbReference>
<keyword evidence="3" id="KW-0238">DNA-binding</keyword>
<sequence length="680" mass="79290">MTDSKSGSYCGDELLFKLVQMKACNETYLKYVERLIDKLDEDIDHNRKQQVAFLLSSHRRDCIKAENIVRYTHLSSTLVELTAHVQNQIRKQQVPSSHHRKNYPVFVYWVPYLPPYFKDADGMMPSWNIEQWKMSEVCAVNPLMGVERKWIDLEVQLLRDSVAKSLTRNETIPLSLRRDKIVEKLTVTCTAVPKSTKMLWVSQIKQIDRRIEYLRSRSSEEVLGANNSFDVDWDKISAADFGGSRSPVQIRMKWHSELSPTISTAAWSEVEDGCLLKLLHGPCVNWDDVAGQLGTSRNAFQCFMRLRYLQGNELTSTVRGKINWQKIMSHFPNKTKYQCMGRYKRSVNEKLGRGRWTLEEDLQLCFAIDKYGPQRWEQVAEYVRTRSSLQCRERWINVLDPKRRNNPWIWEEHLRLFFGLKVFGRRNFSKVALMLPGRNSADVKTRVIALKNFKFSAFEAEQDGQEAPIYEIMSRHLFHTKSRREMVLSTFRELKKKNMPESDATDIGLGSFIFSSSGVQADYSDKKQRYSEEFGKLVFRSGYLRKIQKNPNEFASEELEEEIGKLPHNKQEEVKRFLAESDIRYAAELQKENACIGDMDELIDFYESIMTVGRAKELQKHLSEVISIDKIDVVRRSKSIKRSAEPEEFLEEDENNLADEIPPKRMCVLKEYDYSSLVSS</sequence>
<dbReference type="WBParaSite" id="jg1695.2">
    <property type="protein sequence ID" value="jg1695.2"/>
    <property type="gene ID" value="jg1695"/>
</dbReference>
<comment type="subcellular location">
    <subcellularLocation>
        <location evidence="1">Nucleus</location>
    </subcellularLocation>
</comment>
<dbReference type="GO" id="GO:0000978">
    <property type="term" value="F:RNA polymerase II cis-regulatory region sequence-specific DNA binding"/>
    <property type="evidence" value="ECO:0007669"/>
    <property type="project" value="TreeGrafter"/>
</dbReference>
<name>A0A915D9W3_9BILA</name>
<evidence type="ECO:0000256" key="3">
    <source>
        <dbReference type="ARBA" id="ARBA00023125"/>
    </source>
</evidence>
<dbReference type="SUPFAM" id="SSF46689">
    <property type="entry name" value="Homeodomain-like"/>
    <property type="match status" value="3"/>
</dbReference>
<dbReference type="Pfam" id="PF13921">
    <property type="entry name" value="Myb_DNA-bind_6"/>
    <property type="match status" value="2"/>
</dbReference>
<dbReference type="InterPro" id="IPR001005">
    <property type="entry name" value="SANT/Myb"/>
</dbReference>
<keyword evidence="4" id="KW-0804">Transcription</keyword>
<feature type="domain" description="HTH myb-type" evidence="7">
    <location>
        <begin position="348"/>
        <end position="403"/>
    </location>
</feature>
<dbReference type="PANTHER" id="PTHR46621:SF1">
    <property type="entry name" value="SNRNA-ACTIVATING PROTEIN COMPLEX SUBUNIT 4"/>
    <property type="match status" value="1"/>
</dbReference>
<feature type="domain" description="Myb-like" evidence="6">
    <location>
        <begin position="348"/>
        <end position="399"/>
    </location>
</feature>
<keyword evidence="5" id="KW-0539">Nucleus</keyword>
<dbReference type="GO" id="GO:0005634">
    <property type="term" value="C:nucleus"/>
    <property type="evidence" value="ECO:0007669"/>
    <property type="project" value="UniProtKB-SubCell"/>
</dbReference>
<dbReference type="GO" id="GO:0042795">
    <property type="term" value="P:snRNA transcription by RNA polymerase II"/>
    <property type="evidence" value="ECO:0007669"/>
    <property type="project" value="TreeGrafter"/>
</dbReference>
<dbReference type="InterPro" id="IPR017930">
    <property type="entry name" value="Myb_dom"/>
</dbReference>
<dbReference type="CDD" id="cd00167">
    <property type="entry name" value="SANT"/>
    <property type="match status" value="2"/>
</dbReference>
<dbReference type="PANTHER" id="PTHR46621">
    <property type="entry name" value="SNRNA-ACTIVATING PROTEIN COMPLEX SUBUNIT 4"/>
    <property type="match status" value="1"/>
</dbReference>
<evidence type="ECO:0000256" key="5">
    <source>
        <dbReference type="ARBA" id="ARBA00023242"/>
    </source>
</evidence>
<proteinExistence type="predicted"/>
<dbReference type="GO" id="GO:0001006">
    <property type="term" value="F:RNA polymerase III type 3 promoter sequence-specific DNA binding"/>
    <property type="evidence" value="ECO:0007669"/>
    <property type="project" value="TreeGrafter"/>
</dbReference>